<dbReference type="Proteomes" id="UP000321181">
    <property type="component" value="Unassembled WGS sequence"/>
</dbReference>
<feature type="compositionally biased region" description="Basic and acidic residues" evidence="1">
    <location>
        <begin position="41"/>
        <end position="51"/>
    </location>
</feature>
<feature type="chain" id="PRO_5039518718" description="DUF732 domain-containing protein" evidence="2">
    <location>
        <begin position="27"/>
        <end position="169"/>
    </location>
</feature>
<name>A0A512D9E1_9CELL</name>
<sequence length="169" mass="16873">MTRTTRTALAGTAGVLLALLTACGGAEPTAAEEPAAAAVAVEEKATEKEPEPTTEPTPEPAETEGPDAQAVAAELPTRATMTAEQGMVAAGVFLEGVAEIPVLASVDQDSRIAAGYAACDAMDTGKDIKGLMYDVILEAPTAGDLMDIASLVGIASGSLCPEHAGSMGS</sequence>
<keyword evidence="5" id="KW-1185">Reference proteome</keyword>
<keyword evidence="2" id="KW-0732">Signal</keyword>
<dbReference type="RefSeq" id="WP_146900316.1">
    <property type="nucleotide sequence ID" value="NZ_BAAARM010000001.1"/>
</dbReference>
<evidence type="ECO:0000256" key="1">
    <source>
        <dbReference type="SAM" id="MobiDB-lite"/>
    </source>
</evidence>
<evidence type="ECO:0000313" key="5">
    <source>
        <dbReference type="Proteomes" id="UP000321181"/>
    </source>
</evidence>
<dbReference type="EMBL" id="BJYY01000002">
    <property type="protein sequence ID" value="GEO33079.1"/>
    <property type="molecule type" value="Genomic_DNA"/>
</dbReference>
<feature type="signal peptide" evidence="2">
    <location>
        <begin position="1"/>
        <end position="26"/>
    </location>
</feature>
<proteinExistence type="predicted"/>
<accession>A0A512D9E1</accession>
<dbReference type="AlphaFoldDB" id="A0A512D9E1"/>
<gene>
    <name evidence="4" type="ORF">CAE01nite_08040</name>
</gene>
<dbReference type="PROSITE" id="PS51257">
    <property type="entry name" value="PROKAR_LIPOPROTEIN"/>
    <property type="match status" value="1"/>
</dbReference>
<protein>
    <recommendedName>
        <fullName evidence="3">DUF732 domain-containing protein</fullName>
    </recommendedName>
</protein>
<reference evidence="4 5" key="1">
    <citation type="submission" date="2019-07" db="EMBL/GenBank/DDBJ databases">
        <title>Whole genome shotgun sequence of Cellulomonas aerilata NBRC 106308.</title>
        <authorList>
            <person name="Hosoyama A."/>
            <person name="Uohara A."/>
            <person name="Ohji S."/>
            <person name="Ichikawa N."/>
        </authorList>
    </citation>
    <scope>NUCLEOTIDE SEQUENCE [LARGE SCALE GENOMIC DNA]</scope>
    <source>
        <strain evidence="4 5">NBRC 106308</strain>
    </source>
</reference>
<feature type="domain" description="DUF732" evidence="3">
    <location>
        <begin position="106"/>
        <end position="162"/>
    </location>
</feature>
<feature type="compositionally biased region" description="Low complexity" evidence="1">
    <location>
        <begin position="27"/>
        <end position="40"/>
    </location>
</feature>
<organism evidence="4 5">
    <name type="scientific">Cellulomonas aerilata</name>
    <dbReference type="NCBI Taxonomy" id="515326"/>
    <lineage>
        <taxon>Bacteria</taxon>
        <taxon>Bacillati</taxon>
        <taxon>Actinomycetota</taxon>
        <taxon>Actinomycetes</taxon>
        <taxon>Micrococcales</taxon>
        <taxon>Cellulomonadaceae</taxon>
        <taxon>Cellulomonas</taxon>
    </lineage>
</organism>
<comment type="caution">
    <text evidence="4">The sequence shown here is derived from an EMBL/GenBank/DDBJ whole genome shotgun (WGS) entry which is preliminary data.</text>
</comment>
<dbReference type="Pfam" id="PF05305">
    <property type="entry name" value="DUF732"/>
    <property type="match status" value="1"/>
</dbReference>
<evidence type="ECO:0000256" key="2">
    <source>
        <dbReference type="SAM" id="SignalP"/>
    </source>
</evidence>
<evidence type="ECO:0000259" key="3">
    <source>
        <dbReference type="Pfam" id="PF05305"/>
    </source>
</evidence>
<feature type="region of interest" description="Disordered" evidence="1">
    <location>
        <begin position="27"/>
        <end position="73"/>
    </location>
</feature>
<dbReference type="InterPro" id="IPR007969">
    <property type="entry name" value="DUF732"/>
</dbReference>
<evidence type="ECO:0000313" key="4">
    <source>
        <dbReference type="EMBL" id="GEO33079.1"/>
    </source>
</evidence>